<name>A0ABS0U7X0_9GAMM</name>
<comment type="caution">
    <text evidence="1">The sequence shown here is derived from an EMBL/GenBank/DDBJ whole genome shotgun (WGS) entry which is preliminary data.</text>
</comment>
<accession>A0ABS0U7X0</accession>
<evidence type="ECO:0000313" key="1">
    <source>
        <dbReference type="EMBL" id="MBI6549609.1"/>
    </source>
</evidence>
<protein>
    <recommendedName>
        <fullName evidence="3">Transglutaminase-like domain-containing protein</fullName>
    </recommendedName>
</protein>
<dbReference type="RefSeq" id="WP_198690375.1">
    <property type="nucleotide sequence ID" value="NZ_CAWPUD010000043.1"/>
</dbReference>
<organism evidence="1 2">
    <name type="scientific">Xenorhabdus lircayensis</name>
    <dbReference type="NCBI Taxonomy" id="2763499"/>
    <lineage>
        <taxon>Bacteria</taxon>
        <taxon>Pseudomonadati</taxon>
        <taxon>Pseudomonadota</taxon>
        <taxon>Gammaproteobacteria</taxon>
        <taxon>Enterobacterales</taxon>
        <taxon>Morganellaceae</taxon>
        <taxon>Xenorhabdus</taxon>
    </lineage>
</organism>
<dbReference type="EMBL" id="JACOII010000044">
    <property type="protein sequence ID" value="MBI6549609.1"/>
    <property type="molecule type" value="Genomic_DNA"/>
</dbReference>
<gene>
    <name evidence="1" type="ORF">H8A87_13000</name>
</gene>
<evidence type="ECO:0000313" key="2">
    <source>
        <dbReference type="Proteomes" id="UP000696184"/>
    </source>
</evidence>
<proteinExistence type="predicted"/>
<keyword evidence="2" id="KW-1185">Reference proteome</keyword>
<dbReference type="Proteomes" id="UP000696184">
    <property type="component" value="Unassembled WGS sequence"/>
</dbReference>
<sequence>MTLARNIFLARRSINYVNIKVGIISPNKFNPVTRGNVHNRIQFDNELAYIRRVVYSKLYLTLSDSLNRTGCLANNKQFFNYFSKITSAYATERKVGNCGELSCIALAHLKLLGAKPLDFFAIDMNNQRQEKHAFIVIGRTTGNPIQPATWNREAVICDPWCHKAYSVQNYSANVPFQGDLLLEYRYE</sequence>
<evidence type="ECO:0008006" key="3">
    <source>
        <dbReference type="Google" id="ProtNLM"/>
    </source>
</evidence>
<reference evidence="1 2" key="1">
    <citation type="submission" date="2020-08" db="EMBL/GenBank/DDBJ databases">
        <title>Description of Xenorhabdus lircayensis sp. nov., the symbiotic bacterium associated with the entomopathogenic nematode Steirnernema unicornum.</title>
        <authorList>
            <person name="Castaneda-Alvarez C."/>
            <person name="Prodan S."/>
            <person name="Zamorano A."/>
            <person name="San-Blas E."/>
            <person name="Aballay E."/>
        </authorList>
    </citation>
    <scope>NUCLEOTIDE SEQUENCE [LARGE SCALE GENOMIC DNA]</scope>
    <source>
        <strain evidence="1 2">VLS</strain>
    </source>
</reference>